<dbReference type="EMBL" id="BMOS01000045">
    <property type="protein sequence ID" value="GGN66369.1"/>
    <property type="molecule type" value="Genomic_DNA"/>
</dbReference>
<accession>A0A917Y4S1</accession>
<evidence type="ECO:0000313" key="1">
    <source>
        <dbReference type="EMBL" id="GGN66369.1"/>
    </source>
</evidence>
<proteinExistence type="predicted"/>
<sequence>MHNKSKVILSRKLWEQAQSKEELKQLIGNYMAVAYPSYQVIEVHKYYAICEISR</sequence>
<protein>
    <submittedName>
        <fullName evidence="1">Uncharacterized protein</fullName>
    </submittedName>
</protein>
<keyword evidence="2" id="KW-1185">Reference proteome</keyword>
<reference evidence="1" key="2">
    <citation type="submission" date="2020-09" db="EMBL/GenBank/DDBJ databases">
        <authorList>
            <person name="Sun Q."/>
            <person name="Ohkuma M."/>
        </authorList>
    </citation>
    <scope>NUCLEOTIDE SEQUENCE</scope>
    <source>
        <strain evidence="1">JCM 17251</strain>
    </source>
</reference>
<comment type="caution">
    <text evidence="1">The sequence shown here is derived from an EMBL/GenBank/DDBJ whole genome shotgun (WGS) entry which is preliminary data.</text>
</comment>
<gene>
    <name evidence="1" type="ORF">GCM10007971_36240</name>
</gene>
<organism evidence="1 2">
    <name type="scientific">Oceanobacillus indicireducens</name>
    <dbReference type="NCBI Taxonomy" id="1004261"/>
    <lineage>
        <taxon>Bacteria</taxon>
        <taxon>Bacillati</taxon>
        <taxon>Bacillota</taxon>
        <taxon>Bacilli</taxon>
        <taxon>Bacillales</taxon>
        <taxon>Bacillaceae</taxon>
        <taxon>Oceanobacillus</taxon>
    </lineage>
</organism>
<evidence type="ECO:0000313" key="2">
    <source>
        <dbReference type="Proteomes" id="UP000624041"/>
    </source>
</evidence>
<dbReference type="Proteomes" id="UP000624041">
    <property type="component" value="Unassembled WGS sequence"/>
</dbReference>
<dbReference type="AlphaFoldDB" id="A0A917Y4S1"/>
<name>A0A917Y4S1_9BACI</name>
<reference evidence="1" key="1">
    <citation type="journal article" date="2014" name="Int. J. Syst. Evol. Microbiol.">
        <title>Complete genome sequence of Corynebacterium casei LMG S-19264T (=DSM 44701T), isolated from a smear-ripened cheese.</title>
        <authorList>
            <consortium name="US DOE Joint Genome Institute (JGI-PGF)"/>
            <person name="Walter F."/>
            <person name="Albersmeier A."/>
            <person name="Kalinowski J."/>
            <person name="Ruckert C."/>
        </authorList>
    </citation>
    <scope>NUCLEOTIDE SEQUENCE</scope>
    <source>
        <strain evidence="1">JCM 17251</strain>
    </source>
</reference>